<feature type="region of interest" description="Disordered" evidence="1">
    <location>
        <begin position="1"/>
        <end position="23"/>
    </location>
</feature>
<evidence type="ECO:0000313" key="2">
    <source>
        <dbReference type="EMBL" id="QDU84321.1"/>
    </source>
</evidence>
<evidence type="ECO:0000313" key="3">
    <source>
        <dbReference type="Proteomes" id="UP000319342"/>
    </source>
</evidence>
<sequence length="70" mass="7688">MTHDPRSSRTASGATDAPGVPSPCIRDCRLTDDQRLCLGCGRTLEEIVRWPVLGEDERRAVLARLGERPA</sequence>
<dbReference type="EMBL" id="CP036290">
    <property type="protein sequence ID" value="QDU84321.1"/>
    <property type="molecule type" value="Genomic_DNA"/>
</dbReference>
<dbReference type="AlphaFoldDB" id="A0A518CYL2"/>
<evidence type="ECO:0000256" key="1">
    <source>
        <dbReference type="SAM" id="MobiDB-lite"/>
    </source>
</evidence>
<name>A0A518CYL2_9BACT</name>
<organism evidence="2 3">
    <name type="scientific">Rohdeia mirabilis</name>
    <dbReference type="NCBI Taxonomy" id="2528008"/>
    <lineage>
        <taxon>Bacteria</taxon>
        <taxon>Pseudomonadati</taxon>
        <taxon>Planctomycetota</taxon>
        <taxon>Planctomycetia</taxon>
        <taxon>Planctomycetia incertae sedis</taxon>
        <taxon>Rohdeia</taxon>
    </lineage>
</organism>
<evidence type="ECO:0008006" key="4">
    <source>
        <dbReference type="Google" id="ProtNLM"/>
    </source>
</evidence>
<dbReference type="Pfam" id="PF06945">
    <property type="entry name" value="DUF1289"/>
    <property type="match status" value="1"/>
</dbReference>
<dbReference type="PANTHER" id="PTHR35175">
    <property type="entry name" value="DUF1289 DOMAIN-CONTAINING PROTEIN"/>
    <property type="match status" value="1"/>
</dbReference>
<gene>
    <name evidence="2" type="ORF">Pla163_14280</name>
</gene>
<dbReference type="OrthoDB" id="9811423at2"/>
<dbReference type="Proteomes" id="UP000319342">
    <property type="component" value="Chromosome"/>
</dbReference>
<dbReference type="RefSeq" id="WP_145185653.1">
    <property type="nucleotide sequence ID" value="NZ_CP036290.1"/>
</dbReference>
<protein>
    <recommendedName>
        <fullName evidence="4">Fe-S protein</fullName>
    </recommendedName>
</protein>
<dbReference type="InterPro" id="IPR010710">
    <property type="entry name" value="DUF1289"/>
</dbReference>
<dbReference type="PANTHER" id="PTHR35175:SF2">
    <property type="entry name" value="DUF1289 DOMAIN-CONTAINING PROTEIN"/>
    <property type="match status" value="1"/>
</dbReference>
<accession>A0A518CYL2</accession>
<reference evidence="2 3" key="1">
    <citation type="submission" date="2019-02" db="EMBL/GenBank/DDBJ databases">
        <title>Deep-cultivation of Planctomycetes and their phenomic and genomic characterization uncovers novel biology.</title>
        <authorList>
            <person name="Wiegand S."/>
            <person name="Jogler M."/>
            <person name="Boedeker C."/>
            <person name="Pinto D."/>
            <person name="Vollmers J."/>
            <person name="Rivas-Marin E."/>
            <person name="Kohn T."/>
            <person name="Peeters S.H."/>
            <person name="Heuer A."/>
            <person name="Rast P."/>
            <person name="Oberbeckmann S."/>
            <person name="Bunk B."/>
            <person name="Jeske O."/>
            <person name="Meyerdierks A."/>
            <person name="Storesund J.E."/>
            <person name="Kallscheuer N."/>
            <person name="Luecker S."/>
            <person name="Lage O.M."/>
            <person name="Pohl T."/>
            <person name="Merkel B.J."/>
            <person name="Hornburger P."/>
            <person name="Mueller R.-W."/>
            <person name="Bruemmer F."/>
            <person name="Labrenz M."/>
            <person name="Spormann A.M."/>
            <person name="Op den Camp H."/>
            <person name="Overmann J."/>
            <person name="Amann R."/>
            <person name="Jetten M.S.M."/>
            <person name="Mascher T."/>
            <person name="Medema M.H."/>
            <person name="Devos D.P."/>
            <person name="Kaster A.-K."/>
            <person name="Ovreas L."/>
            <person name="Rohde M."/>
            <person name="Galperin M.Y."/>
            <person name="Jogler C."/>
        </authorList>
    </citation>
    <scope>NUCLEOTIDE SEQUENCE [LARGE SCALE GENOMIC DNA]</scope>
    <source>
        <strain evidence="2 3">Pla163</strain>
    </source>
</reference>
<proteinExistence type="predicted"/>
<keyword evidence="3" id="KW-1185">Reference proteome</keyword>